<dbReference type="EMBL" id="CANL01000018">
    <property type="protein sequence ID" value="CCM63570.1"/>
    <property type="molecule type" value="Genomic_DNA"/>
</dbReference>
<dbReference type="PANTHER" id="PTHR21294:SF8">
    <property type="entry name" value="ELECTRON TRANSFER FLAVOPROTEIN SUBUNIT BETA"/>
    <property type="match status" value="1"/>
</dbReference>
<dbReference type="PANTHER" id="PTHR21294">
    <property type="entry name" value="ELECTRON TRANSFER FLAVOPROTEIN BETA-SUBUNIT"/>
    <property type="match status" value="1"/>
</dbReference>
<name>R4YYW5_9ACTN</name>
<evidence type="ECO:0000259" key="6">
    <source>
        <dbReference type="SMART" id="SM00893"/>
    </source>
</evidence>
<dbReference type="RefSeq" id="WP_012226326.1">
    <property type="nucleotide sequence ID" value="NZ_HG422565.1"/>
</dbReference>
<dbReference type="STRING" id="1229780.BN381_250063"/>
<dbReference type="Pfam" id="PF01012">
    <property type="entry name" value="ETF"/>
    <property type="match status" value="1"/>
</dbReference>
<dbReference type="OrthoDB" id="3213070at2"/>
<keyword evidence="3" id="KW-0813">Transport</keyword>
<dbReference type="AlphaFoldDB" id="R4YYW5"/>
<dbReference type="InterPro" id="IPR014730">
    <property type="entry name" value="ETF_a/b_N"/>
</dbReference>
<dbReference type="InterPro" id="IPR014729">
    <property type="entry name" value="Rossmann-like_a/b/a_fold"/>
</dbReference>
<accession>R4YYW5</accession>
<dbReference type="Proteomes" id="UP000018291">
    <property type="component" value="Unassembled WGS sequence"/>
</dbReference>
<feature type="domain" description="Electron transfer flavoprotein alpha/beta-subunit N-terminal" evidence="6">
    <location>
        <begin position="30"/>
        <end position="227"/>
    </location>
</feature>
<keyword evidence="4" id="KW-0249">Electron transport</keyword>
<reference evidence="7 8" key="1">
    <citation type="journal article" date="2013" name="ISME J.">
        <title>Metabolic model for the filamentous 'Candidatus Microthrix parvicella' based on genomic and metagenomic analyses.</title>
        <authorList>
            <person name="Jon McIlroy S."/>
            <person name="Kristiansen R."/>
            <person name="Albertsen M."/>
            <person name="Michael Karst S."/>
            <person name="Rossetti S."/>
            <person name="Lund Nielsen J."/>
            <person name="Tandoi V."/>
            <person name="James Seviour R."/>
            <person name="Nielsen P.H."/>
        </authorList>
    </citation>
    <scope>NUCLEOTIDE SEQUENCE [LARGE SCALE GENOMIC DNA]</scope>
    <source>
        <strain evidence="7 8">RN1</strain>
    </source>
</reference>
<keyword evidence="8" id="KW-1185">Reference proteome</keyword>
<sequence length="327" mass="32030">MSATTTSAAPGVVVAALKWADLFVDVDPLTGEASADRRARGLSAADEAALELALTLGEALGRRVVAIAVGGPDAAVGLRGALAVGADRAVLATPANGAEAHSLGVARALAWALDAASLLDPVVVCGDYSADRGSGSVPAALAALAGLPQALGLVQVDVAVNGGGDPAISVQRRLDGARREELLVRPPAVLSVEGAVARLRRAPLSGTLAGGAAAVETLTVPADVFAAVPPPGMGEVGPAVPRTKVMPSPVGDAALARLEQLTDTQSVAAPAQALVVSPEEAARHLLEAWAASGGTVPEGVVGDGVVADGVVGGATSENTASDGPEGR</sequence>
<comment type="function">
    <text evidence="5">The electron transfer flavoprotein serves as a specific electron acceptor for other dehydrogenases. It transfers the electrons to the main respiratory chain via ETF-ubiquinone oxidoreductase (ETF dehydrogenase).</text>
</comment>
<organism evidence="7 8">
    <name type="scientific">Candidatus Neomicrothrix parvicella RN1</name>
    <dbReference type="NCBI Taxonomy" id="1229780"/>
    <lineage>
        <taxon>Bacteria</taxon>
        <taxon>Bacillati</taxon>
        <taxon>Actinomycetota</taxon>
        <taxon>Acidimicrobiia</taxon>
        <taxon>Acidimicrobiales</taxon>
        <taxon>Microthrixaceae</taxon>
        <taxon>Candidatus Neomicrothrix</taxon>
    </lineage>
</organism>
<dbReference type="Gene3D" id="3.40.50.620">
    <property type="entry name" value="HUPs"/>
    <property type="match status" value="1"/>
</dbReference>
<evidence type="ECO:0000256" key="2">
    <source>
        <dbReference type="ARBA" id="ARBA00011355"/>
    </source>
</evidence>
<comment type="similarity">
    <text evidence="1">Belongs to the ETF beta-subunit/FixA family.</text>
</comment>
<evidence type="ECO:0000313" key="8">
    <source>
        <dbReference type="Proteomes" id="UP000018291"/>
    </source>
</evidence>
<dbReference type="GO" id="GO:0009055">
    <property type="term" value="F:electron transfer activity"/>
    <property type="evidence" value="ECO:0007669"/>
    <property type="project" value="InterPro"/>
</dbReference>
<evidence type="ECO:0000256" key="4">
    <source>
        <dbReference type="ARBA" id="ARBA00022982"/>
    </source>
</evidence>
<evidence type="ECO:0000256" key="5">
    <source>
        <dbReference type="ARBA" id="ARBA00025649"/>
    </source>
</evidence>
<proteinExistence type="inferred from homology"/>
<evidence type="ECO:0000256" key="3">
    <source>
        <dbReference type="ARBA" id="ARBA00022448"/>
    </source>
</evidence>
<evidence type="ECO:0000313" key="7">
    <source>
        <dbReference type="EMBL" id="CCM63570.1"/>
    </source>
</evidence>
<comment type="subunit">
    <text evidence="2">Heterodimer of an alpha and a beta subunit.</text>
</comment>
<dbReference type="HOGENOM" id="CLU_939712_0_0_11"/>
<dbReference type="SMART" id="SM00893">
    <property type="entry name" value="ETF"/>
    <property type="match status" value="1"/>
</dbReference>
<dbReference type="SUPFAM" id="SSF52402">
    <property type="entry name" value="Adenine nucleotide alpha hydrolases-like"/>
    <property type="match status" value="1"/>
</dbReference>
<evidence type="ECO:0000256" key="1">
    <source>
        <dbReference type="ARBA" id="ARBA00007557"/>
    </source>
</evidence>
<protein>
    <submittedName>
        <fullName evidence="7">Putative Electron transfer flavoprotein alpha/beta-subunit</fullName>
    </submittedName>
</protein>
<dbReference type="NCBIfam" id="TIGR04503">
    <property type="entry name" value="mft_etfB"/>
    <property type="match status" value="1"/>
</dbReference>
<dbReference type="eggNOG" id="COG2086">
    <property type="taxonomic scope" value="Bacteria"/>
</dbReference>
<dbReference type="InterPro" id="IPR030982">
    <property type="entry name" value="Mft_EtfB"/>
</dbReference>
<comment type="caution">
    <text evidence="7">The sequence shown here is derived from an EMBL/GenBank/DDBJ whole genome shotgun (WGS) entry which is preliminary data.</text>
</comment>
<dbReference type="InterPro" id="IPR012255">
    <property type="entry name" value="ETF_b"/>
</dbReference>
<gene>
    <name evidence="7" type="ORF">BN381_250063</name>
</gene>